<dbReference type="PANTHER" id="PTHR41533">
    <property type="entry name" value="L,D-TRANSPEPTIDASE HI_1667-RELATED"/>
    <property type="match status" value="1"/>
</dbReference>
<dbReference type="SUPFAM" id="SSF47090">
    <property type="entry name" value="PGBD-like"/>
    <property type="match status" value="2"/>
</dbReference>
<proteinExistence type="predicted"/>
<feature type="domain" description="Peptidoglycan binding-like" evidence="2">
    <location>
        <begin position="124"/>
        <end position="180"/>
    </location>
</feature>
<dbReference type="Proteomes" id="UP000190637">
    <property type="component" value="Unassembled WGS sequence"/>
</dbReference>
<dbReference type="RefSeq" id="WP_159457204.1">
    <property type="nucleotide sequence ID" value="NZ_FUWS01000001.1"/>
</dbReference>
<gene>
    <name evidence="3" type="ORF">SAMN02745673_00521</name>
</gene>
<evidence type="ECO:0000259" key="2">
    <source>
        <dbReference type="Pfam" id="PF01471"/>
    </source>
</evidence>
<keyword evidence="3" id="KW-0378">Hydrolase</keyword>
<dbReference type="Gene3D" id="1.10.101.10">
    <property type="entry name" value="PGBD-like superfamily/PGBD"/>
    <property type="match status" value="2"/>
</dbReference>
<evidence type="ECO:0000313" key="3">
    <source>
        <dbReference type="EMBL" id="SJZ45433.1"/>
    </source>
</evidence>
<evidence type="ECO:0000256" key="1">
    <source>
        <dbReference type="SAM" id="SignalP"/>
    </source>
</evidence>
<dbReference type="PANTHER" id="PTHR41533:SF1">
    <property type="entry name" value="L,D-TRANSPEPTIDASE YCBB-RELATED"/>
    <property type="match status" value="1"/>
</dbReference>
<feature type="domain" description="Peptidoglycan binding-like" evidence="2">
    <location>
        <begin position="57"/>
        <end position="111"/>
    </location>
</feature>
<dbReference type="STRING" id="1122192.SAMN02745673_00521"/>
<dbReference type="InterPro" id="IPR002477">
    <property type="entry name" value="Peptidoglycan-bd-like"/>
</dbReference>
<dbReference type="GO" id="GO:0016787">
    <property type="term" value="F:hydrolase activity"/>
    <property type="evidence" value="ECO:0007669"/>
    <property type="project" value="UniProtKB-KW"/>
</dbReference>
<dbReference type="AlphaFoldDB" id="A0A1T4KSS7"/>
<evidence type="ECO:0000313" key="4">
    <source>
        <dbReference type="Proteomes" id="UP000190637"/>
    </source>
</evidence>
<name>A0A1T4KSS7_9ACTN</name>
<keyword evidence="1" id="KW-0732">Signal</keyword>
<feature type="signal peptide" evidence="1">
    <location>
        <begin position="1"/>
        <end position="29"/>
    </location>
</feature>
<dbReference type="Pfam" id="PF01471">
    <property type="entry name" value="PG_binding_1"/>
    <property type="match status" value="2"/>
</dbReference>
<keyword evidence="4" id="KW-1185">Reference proteome</keyword>
<reference evidence="3 4" key="1">
    <citation type="submission" date="2017-02" db="EMBL/GenBank/DDBJ databases">
        <authorList>
            <person name="Peterson S.W."/>
        </authorList>
    </citation>
    <scope>NUCLEOTIDE SEQUENCE [LARGE SCALE GENOMIC DNA]</scope>
    <source>
        <strain evidence="3 4">DSM 45154</strain>
    </source>
</reference>
<dbReference type="InterPro" id="IPR036365">
    <property type="entry name" value="PGBD-like_sf"/>
</dbReference>
<dbReference type="InterPro" id="IPR036366">
    <property type="entry name" value="PGBDSf"/>
</dbReference>
<accession>A0A1T4KSS7</accession>
<organism evidence="3 4">
    <name type="scientific">Marinactinospora thermotolerans DSM 45154</name>
    <dbReference type="NCBI Taxonomy" id="1122192"/>
    <lineage>
        <taxon>Bacteria</taxon>
        <taxon>Bacillati</taxon>
        <taxon>Actinomycetota</taxon>
        <taxon>Actinomycetes</taxon>
        <taxon>Streptosporangiales</taxon>
        <taxon>Nocardiopsidaceae</taxon>
        <taxon>Marinactinospora</taxon>
    </lineage>
</organism>
<protein>
    <submittedName>
        <fullName evidence="3">Peptidoglycan-binding (PGRP) domain of peptidoglycan hydrolases-containing protein</fullName>
    </submittedName>
</protein>
<sequence>MTHSRTTTVLASGAIAFALGLTGAPAALAEEAPAPMGSSAELRALPWPEYKEGDSAPQIAAASHLLRWTGHYKEKADEKFTKELTAAVKAFQADRHLPEDGVLGQETWGRLSGGAFGEVSLGMSGEHVKAIQYLLAHLHGAEVSVTGTYDEALRDAVREFQKSAGVAADGIVGPITWRALVSGGA</sequence>
<dbReference type="OrthoDB" id="3680517at2"/>
<dbReference type="InterPro" id="IPR052905">
    <property type="entry name" value="LD-transpeptidase_YkuD-like"/>
</dbReference>
<feature type="chain" id="PRO_5013046539" evidence="1">
    <location>
        <begin position="30"/>
        <end position="185"/>
    </location>
</feature>
<dbReference type="EMBL" id="FUWS01000001">
    <property type="protein sequence ID" value="SJZ45433.1"/>
    <property type="molecule type" value="Genomic_DNA"/>
</dbReference>